<name>A0A3A8PNL0_9BACT</name>
<evidence type="ECO:0000313" key="3">
    <source>
        <dbReference type="Proteomes" id="UP000272888"/>
    </source>
</evidence>
<dbReference type="EMBL" id="RAWB01000198">
    <property type="protein sequence ID" value="RKH56800.1"/>
    <property type="molecule type" value="Genomic_DNA"/>
</dbReference>
<dbReference type="RefSeq" id="WP_120644866.1">
    <property type="nucleotide sequence ID" value="NZ_RAWB01000198.1"/>
</dbReference>
<evidence type="ECO:0000313" key="2">
    <source>
        <dbReference type="EMBL" id="RKH56800.1"/>
    </source>
</evidence>
<dbReference type="AlphaFoldDB" id="A0A3A8PNL0"/>
<proteinExistence type="predicted"/>
<evidence type="ECO:0000259" key="1">
    <source>
        <dbReference type="Pfam" id="PF07791"/>
    </source>
</evidence>
<sequence length="192" mass="21403">MYYVLGRLYSANPARIDDKSSYDDQGIWWDDGQVFTRPIKTPIEVRLKPYESSNPDMSPAMPSLFKGIVPLYSDALLVALRSAGVDNLDTYAVRIHDPDTGKWHTNYKAVNVIGMVSAADMAKSVATVHDGIPLIDVSFDRLVIDPKKTHGFLMFRLAENNSAVIVHERVKQAVIAAGIHDLEFFKPENIAL</sequence>
<dbReference type="InterPro" id="IPR012433">
    <property type="entry name" value="Imm11"/>
</dbReference>
<accession>A0A3A8PNL0</accession>
<organism evidence="2 3">
    <name type="scientific">Corallococcus llansteffanensis</name>
    <dbReference type="NCBI Taxonomy" id="2316731"/>
    <lineage>
        <taxon>Bacteria</taxon>
        <taxon>Pseudomonadati</taxon>
        <taxon>Myxococcota</taxon>
        <taxon>Myxococcia</taxon>
        <taxon>Myxococcales</taxon>
        <taxon>Cystobacterineae</taxon>
        <taxon>Myxococcaceae</taxon>
        <taxon>Corallococcus</taxon>
    </lineage>
</organism>
<keyword evidence="3" id="KW-1185">Reference proteome</keyword>
<comment type="caution">
    <text evidence="2">The sequence shown here is derived from an EMBL/GenBank/DDBJ whole genome shotgun (WGS) entry which is preliminary data.</text>
</comment>
<dbReference type="Pfam" id="PF07791">
    <property type="entry name" value="Imm11"/>
    <property type="match status" value="1"/>
</dbReference>
<protein>
    <recommendedName>
        <fullName evidence="1">Immunity MXAN-0049 protein domain-containing protein</fullName>
    </recommendedName>
</protein>
<reference evidence="3" key="1">
    <citation type="submission" date="2018-09" db="EMBL/GenBank/DDBJ databases">
        <authorList>
            <person name="Livingstone P.G."/>
            <person name="Whitworth D.E."/>
        </authorList>
    </citation>
    <scope>NUCLEOTIDE SEQUENCE [LARGE SCALE GENOMIC DNA]</scope>
    <source>
        <strain evidence="3">CA051B</strain>
    </source>
</reference>
<gene>
    <name evidence="2" type="ORF">D7V93_19585</name>
</gene>
<dbReference type="Proteomes" id="UP000272888">
    <property type="component" value="Unassembled WGS sequence"/>
</dbReference>
<feature type="domain" description="Immunity MXAN-0049 protein" evidence="1">
    <location>
        <begin position="57"/>
        <end position="184"/>
    </location>
</feature>